<dbReference type="KEGG" id="hhl:Halha_1278"/>
<evidence type="ECO:0000256" key="1">
    <source>
        <dbReference type="ARBA" id="ARBA00007637"/>
    </source>
</evidence>
<dbReference type="eggNOG" id="COG1087">
    <property type="taxonomic scope" value="Bacteria"/>
</dbReference>
<keyword evidence="4" id="KW-1185">Reference proteome</keyword>
<accession>L0KA24</accession>
<evidence type="ECO:0000313" key="3">
    <source>
        <dbReference type="EMBL" id="AGB41224.1"/>
    </source>
</evidence>
<protein>
    <submittedName>
        <fullName evidence="3">Nucleoside-diphosphate-sugar epimerase</fullName>
    </submittedName>
</protein>
<dbReference type="Pfam" id="PF01370">
    <property type="entry name" value="Epimerase"/>
    <property type="match status" value="1"/>
</dbReference>
<name>L0KA24_HALHC</name>
<dbReference type="STRING" id="748449.Halha_1278"/>
<dbReference type="PANTHER" id="PTHR43000">
    <property type="entry name" value="DTDP-D-GLUCOSE 4,6-DEHYDRATASE-RELATED"/>
    <property type="match status" value="1"/>
</dbReference>
<sequence length="304" mass="34572">MKTILITGGAGFIGSHIVDKLITRGDQVIIIDNLSTGKKENINSKAKFYQIDIRDNLTEIFTKHKIDYIIHHAAQSNIQSSIKNPSLDSEINIVGTVNLLEYASSYDIVKFIYASSAAVYGRPQYLGINEEHPITPISYYGVAKHTPEHYIKIFNQLYELNYTILRYANVYGERQEAKGEGGVVAVFIDKILREDKPIIYGDGKQTRDFVYVKDVARANLAALEKGDEETINISCDQQTSINQLFKMIKQITNINLEPIYQAARPGDIKHNYLLNNKAQRLLDWSPKYNLERGLKETLAYYQKS</sequence>
<evidence type="ECO:0000259" key="2">
    <source>
        <dbReference type="Pfam" id="PF01370"/>
    </source>
</evidence>
<gene>
    <name evidence="3" type="ordered locus">Halha_1278</name>
</gene>
<evidence type="ECO:0000313" key="4">
    <source>
        <dbReference type="Proteomes" id="UP000010880"/>
    </source>
</evidence>
<dbReference type="PATRIC" id="fig|748449.3.peg.1237"/>
<dbReference type="InterPro" id="IPR001509">
    <property type="entry name" value="Epimerase_deHydtase"/>
</dbReference>
<organism evidence="3 4">
    <name type="scientific">Halobacteroides halobius (strain ATCC 35273 / DSM 5150 / MD-1)</name>
    <dbReference type="NCBI Taxonomy" id="748449"/>
    <lineage>
        <taxon>Bacteria</taxon>
        <taxon>Bacillati</taxon>
        <taxon>Bacillota</taxon>
        <taxon>Clostridia</taxon>
        <taxon>Halanaerobiales</taxon>
        <taxon>Halobacteroidaceae</taxon>
        <taxon>Halobacteroides</taxon>
    </lineage>
</organism>
<dbReference type="Proteomes" id="UP000010880">
    <property type="component" value="Chromosome"/>
</dbReference>
<dbReference type="OrthoDB" id="142826at2"/>
<dbReference type="Gene3D" id="3.40.50.720">
    <property type="entry name" value="NAD(P)-binding Rossmann-like Domain"/>
    <property type="match status" value="1"/>
</dbReference>
<feature type="domain" description="NAD-dependent epimerase/dehydratase" evidence="2">
    <location>
        <begin position="4"/>
        <end position="233"/>
    </location>
</feature>
<dbReference type="HOGENOM" id="CLU_007383_1_7_9"/>
<dbReference type="InterPro" id="IPR036291">
    <property type="entry name" value="NAD(P)-bd_dom_sf"/>
</dbReference>
<dbReference type="AlphaFoldDB" id="L0KA24"/>
<comment type="similarity">
    <text evidence="1">Belongs to the NAD(P)-dependent epimerase/dehydratase family.</text>
</comment>
<dbReference type="RefSeq" id="WP_015326946.1">
    <property type="nucleotide sequence ID" value="NC_019978.1"/>
</dbReference>
<reference evidence="4" key="1">
    <citation type="submission" date="2012-02" db="EMBL/GenBank/DDBJ databases">
        <title>The complete genome of Halobacteroides halobius DSM 5150.</title>
        <authorList>
            <person name="Lucas S."/>
            <person name="Copeland A."/>
            <person name="Lapidus A."/>
            <person name="Glavina del Rio T."/>
            <person name="Dalin E."/>
            <person name="Tice H."/>
            <person name="Bruce D."/>
            <person name="Goodwin L."/>
            <person name="Pitluck S."/>
            <person name="Peters L."/>
            <person name="Mikhailova N."/>
            <person name="Gu W."/>
            <person name="Kyrpides N."/>
            <person name="Mavromatis K."/>
            <person name="Ivanova N."/>
            <person name="Brettin T."/>
            <person name="Detter J.C."/>
            <person name="Han C."/>
            <person name="Larimer F."/>
            <person name="Land M."/>
            <person name="Hauser L."/>
            <person name="Markowitz V."/>
            <person name="Cheng J.-F."/>
            <person name="Hugenholtz P."/>
            <person name="Woyke T."/>
            <person name="Wu D."/>
            <person name="Tindall B."/>
            <person name="Pomrenke H."/>
            <person name="Brambilla E."/>
            <person name="Klenk H.-P."/>
            <person name="Eisen J.A."/>
        </authorList>
    </citation>
    <scope>NUCLEOTIDE SEQUENCE [LARGE SCALE GENOMIC DNA]</scope>
    <source>
        <strain evidence="4">ATCC 35273 / DSM 5150 / MD-1</strain>
    </source>
</reference>
<proteinExistence type="inferred from homology"/>
<dbReference type="SUPFAM" id="SSF51735">
    <property type="entry name" value="NAD(P)-binding Rossmann-fold domains"/>
    <property type="match status" value="1"/>
</dbReference>
<dbReference type="EMBL" id="CP003359">
    <property type="protein sequence ID" value="AGB41224.1"/>
    <property type="molecule type" value="Genomic_DNA"/>
</dbReference>